<dbReference type="STRING" id="6573.A0A210QHI7"/>
<accession>A0A210QHI7</accession>
<comment type="caution">
    <text evidence="1">The sequence shown here is derived from an EMBL/GenBank/DDBJ whole genome shotgun (WGS) entry which is preliminary data.</text>
</comment>
<evidence type="ECO:0000313" key="2">
    <source>
        <dbReference type="Proteomes" id="UP000242188"/>
    </source>
</evidence>
<evidence type="ECO:0000313" key="1">
    <source>
        <dbReference type="EMBL" id="OWF48169.1"/>
    </source>
</evidence>
<protein>
    <recommendedName>
        <fullName evidence="3">Transposase Tc1-like domain-containing protein</fullName>
    </recommendedName>
</protein>
<organism evidence="1 2">
    <name type="scientific">Mizuhopecten yessoensis</name>
    <name type="common">Japanese scallop</name>
    <name type="synonym">Patinopecten yessoensis</name>
    <dbReference type="NCBI Taxonomy" id="6573"/>
    <lineage>
        <taxon>Eukaryota</taxon>
        <taxon>Metazoa</taxon>
        <taxon>Spiralia</taxon>
        <taxon>Lophotrochozoa</taxon>
        <taxon>Mollusca</taxon>
        <taxon>Bivalvia</taxon>
        <taxon>Autobranchia</taxon>
        <taxon>Pteriomorphia</taxon>
        <taxon>Pectinida</taxon>
        <taxon>Pectinoidea</taxon>
        <taxon>Pectinidae</taxon>
        <taxon>Mizuhopecten</taxon>
    </lineage>
</organism>
<proteinExistence type="predicted"/>
<gene>
    <name evidence="1" type="ORF">KP79_PYT14452</name>
</gene>
<dbReference type="EMBL" id="NEDP02003643">
    <property type="protein sequence ID" value="OWF48169.1"/>
    <property type="molecule type" value="Genomic_DNA"/>
</dbReference>
<dbReference type="Proteomes" id="UP000242188">
    <property type="component" value="Unassembled WGS sequence"/>
</dbReference>
<dbReference type="AlphaFoldDB" id="A0A210QHI7"/>
<evidence type="ECO:0008006" key="3">
    <source>
        <dbReference type="Google" id="ProtNLM"/>
    </source>
</evidence>
<keyword evidence="2" id="KW-1185">Reference proteome</keyword>
<name>A0A210QHI7_MIZYE</name>
<reference evidence="1 2" key="1">
    <citation type="journal article" date="2017" name="Nat. Ecol. Evol.">
        <title>Scallop genome provides insights into evolution of bilaterian karyotype and development.</title>
        <authorList>
            <person name="Wang S."/>
            <person name="Zhang J."/>
            <person name="Jiao W."/>
            <person name="Li J."/>
            <person name="Xun X."/>
            <person name="Sun Y."/>
            <person name="Guo X."/>
            <person name="Huan P."/>
            <person name="Dong B."/>
            <person name="Zhang L."/>
            <person name="Hu X."/>
            <person name="Sun X."/>
            <person name="Wang J."/>
            <person name="Zhao C."/>
            <person name="Wang Y."/>
            <person name="Wang D."/>
            <person name="Huang X."/>
            <person name="Wang R."/>
            <person name="Lv J."/>
            <person name="Li Y."/>
            <person name="Zhang Z."/>
            <person name="Liu B."/>
            <person name="Lu W."/>
            <person name="Hui Y."/>
            <person name="Liang J."/>
            <person name="Zhou Z."/>
            <person name="Hou R."/>
            <person name="Li X."/>
            <person name="Liu Y."/>
            <person name="Li H."/>
            <person name="Ning X."/>
            <person name="Lin Y."/>
            <person name="Zhao L."/>
            <person name="Xing Q."/>
            <person name="Dou J."/>
            <person name="Li Y."/>
            <person name="Mao J."/>
            <person name="Guo H."/>
            <person name="Dou H."/>
            <person name="Li T."/>
            <person name="Mu C."/>
            <person name="Jiang W."/>
            <person name="Fu Q."/>
            <person name="Fu X."/>
            <person name="Miao Y."/>
            <person name="Liu J."/>
            <person name="Yu Q."/>
            <person name="Li R."/>
            <person name="Liao H."/>
            <person name="Li X."/>
            <person name="Kong Y."/>
            <person name="Jiang Z."/>
            <person name="Chourrout D."/>
            <person name="Li R."/>
            <person name="Bao Z."/>
        </authorList>
    </citation>
    <scope>NUCLEOTIDE SEQUENCE [LARGE SCALE GENOMIC DNA]</scope>
    <source>
        <strain evidence="1 2">PY_sf001</strain>
    </source>
</reference>
<sequence>MADLRRRRLSVEAKLKIMSMKSKTGGQITKILKEKYGILTTRKTVNIYRKRLSNGETLDRKRCFSSIKNSKVKPIHKKIINMWLSRNSELTSPEIQRKFHSSFGLTVSTAHTRRIRRELGWTARHIKYCQLISNKNKFFCLVNRYNFCINTLISLETFSNVIFVDETSVEMSSNGRMFFTQHGPSMDRLPSKAPKPKHAYKVK</sequence>
<dbReference type="OrthoDB" id="6146984at2759"/>